<name>A0A3N7JW22_9BURK</name>
<feature type="transmembrane region" description="Helical" evidence="1">
    <location>
        <begin position="169"/>
        <end position="188"/>
    </location>
</feature>
<dbReference type="PROSITE" id="PS51257">
    <property type="entry name" value="PROKAR_LIPOPROTEIN"/>
    <property type="match status" value="1"/>
</dbReference>
<sequence length="224" mass="24103">MKNSQPRPLFDLATWLLAAVQACSAAWVALRGPEGSLPVHFDWHGQPNGWGDRNEIALVLLGLAVLTLASKFLLAQSAWRVGIDPANSTVQGAARLVMLIAMGGATALMLSLGMGTFQGGHMPWVGALVWLTLIGIGAVIGKVKPNKVTGVRVYWTRHSRLAWDRSNRLLGRIWFFGGLVGLATMPLVNDAAGAMLPAAVSLFGAVVAVFESWRVWRKDPERTA</sequence>
<organism evidence="2 3">
    <name type="scientific">Piscinibacter terrae</name>
    <dbReference type="NCBI Taxonomy" id="2496871"/>
    <lineage>
        <taxon>Bacteria</taxon>
        <taxon>Pseudomonadati</taxon>
        <taxon>Pseudomonadota</taxon>
        <taxon>Betaproteobacteria</taxon>
        <taxon>Burkholderiales</taxon>
        <taxon>Sphaerotilaceae</taxon>
        <taxon>Piscinibacter</taxon>
    </lineage>
</organism>
<evidence type="ECO:0000256" key="1">
    <source>
        <dbReference type="SAM" id="Phobius"/>
    </source>
</evidence>
<reference evidence="2 3" key="2">
    <citation type="submission" date="2018-12" db="EMBL/GenBank/DDBJ databases">
        <title>Rhizobacter gummiphilus sp. nov., a rubber-degrading bacterium isolated from the soil of a botanical garden in Japan.</title>
        <authorList>
            <person name="Shunsuke S.S."/>
        </authorList>
    </citation>
    <scope>NUCLEOTIDE SEQUENCE [LARGE SCALE GENOMIC DNA]</scope>
    <source>
        <strain evidence="2 3">S-16</strain>
    </source>
</reference>
<dbReference type="Pfam" id="PF13630">
    <property type="entry name" value="SdpI"/>
    <property type="match status" value="1"/>
</dbReference>
<keyword evidence="3" id="KW-1185">Reference proteome</keyword>
<feature type="transmembrane region" description="Helical" evidence="1">
    <location>
        <begin position="96"/>
        <end position="117"/>
    </location>
</feature>
<evidence type="ECO:0008006" key="4">
    <source>
        <dbReference type="Google" id="ProtNLM"/>
    </source>
</evidence>
<dbReference type="InterPro" id="IPR026272">
    <property type="entry name" value="SdpI"/>
</dbReference>
<reference evidence="2 3" key="1">
    <citation type="submission" date="2018-08" db="EMBL/GenBank/DDBJ databases">
        <authorList>
            <person name="Khan S.A."/>
            <person name="Jeon C.O."/>
            <person name="Chun B.H."/>
            <person name="Jeong S.E."/>
        </authorList>
    </citation>
    <scope>NUCLEOTIDE SEQUENCE [LARGE SCALE GENOMIC DNA]</scope>
    <source>
        <strain evidence="2 3">S-16</strain>
    </source>
</reference>
<dbReference type="PIRSF" id="PIRSF038959">
    <property type="entry name" value="SdpI"/>
    <property type="match status" value="1"/>
</dbReference>
<proteinExistence type="predicted"/>
<feature type="transmembrane region" description="Helical" evidence="1">
    <location>
        <begin position="123"/>
        <end position="143"/>
    </location>
</feature>
<dbReference type="Proteomes" id="UP000267464">
    <property type="component" value="Unassembled WGS sequence"/>
</dbReference>
<feature type="transmembrane region" description="Helical" evidence="1">
    <location>
        <begin position="194"/>
        <end position="213"/>
    </location>
</feature>
<evidence type="ECO:0000313" key="2">
    <source>
        <dbReference type="EMBL" id="RQP23075.1"/>
    </source>
</evidence>
<dbReference type="AlphaFoldDB" id="A0A3N7JW22"/>
<dbReference type="EMBL" id="QUSW01000005">
    <property type="protein sequence ID" value="RQP23075.1"/>
    <property type="molecule type" value="Genomic_DNA"/>
</dbReference>
<keyword evidence="1" id="KW-0812">Transmembrane</keyword>
<comment type="caution">
    <text evidence="2">The sequence shown here is derived from an EMBL/GenBank/DDBJ whole genome shotgun (WGS) entry which is preliminary data.</text>
</comment>
<accession>A0A3N7JW22</accession>
<dbReference type="InterPro" id="IPR025962">
    <property type="entry name" value="SdpI/YhfL"/>
</dbReference>
<keyword evidence="1" id="KW-0472">Membrane</keyword>
<protein>
    <recommendedName>
        <fullName evidence="4">DUF1648 domain-containing protein</fullName>
    </recommendedName>
</protein>
<evidence type="ECO:0000313" key="3">
    <source>
        <dbReference type="Proteomes" id="UP000267464"/>
    </source>
</evidence>
<dbReference type="RefSeq" id="WP_124541818.1">
    <property type="nucleotide sequence ID" value="NZ_QUSW01000005.1"/>
</dbReference>
<keyword evidence="1" id="KW-1133">Transmembrane helix</keyword>
<feature type="transmembrane region" description="Helical" evidence="1">
    <location>
        <begin position="56"/>
        <end position="75"/>
    </location>
</feature>
<gene>
    <name evidence="2" type="ORF">DZC73_18295</name>
</gene>